<protein>
    <recommendedName>
        <fullName evidence="2">Elongation factor Tu-type domain-containing protein</fullName>
    </recommendedName>
</protein>
<dbReference type="Proteomes" id="UP000678237">
    <property type="component" value="Unassembled WGS sequence"/>
</dbReference>
<sequence>MGIEFRQGETKTWKQLEPEAAPAAAPTGKSAAFEVSGSYMTGQGVVLSGEVVEGTLRKGMSLTLQGRKGKVLEINLGLRSIKAAKAGERVSVLLDRAIGSFVRHGDVLAFGSGK</sequence>
<feature type="compositionally biased region" description="Basic and acidic residues" evidence="1">
    <location>
        <begin position="1"/>
        <end position="17"/>
    </location>
</feature>
<dbReference type="EMBL" id="JAGVWE010000005">
    <property type="protein sequence ID" value="MBS3063429.1"/>
    <property type="molecule type" value="Genomic_DNA"/>
</dbReference>
<comment type="caution">
    <text evidence="3">The sequence shown here is derived from an EMBL/GenBank/DDBJ whole genome shotgun (WGS) entry which is preliminary data.</text>
</comment>
<evidence type="ECO:0000313" key="3">
    <source>
        <dbReference type="EMBL" id="HIH15801.1"/>
    </source>
</evidence>
<dbReference type="InterPro" id="IPR029459">
    <property type="entry name" value="EFTU-type"/>
</dbReference>
<reference evidence="4" key="3">
    <citation type="submission" date="2021-05" db="EMBL/GenBank/DDBJ databases">
        <title>Protein family content uncovers lineage relationships and bacterial pathway maintenance mechanisms in DPANN archaea.</title>
        <authorList>
            <person name="Castelle C.J."/>
            <person name="Meheust R."/>
            <person name="Jaffe A.L."/>
            <person name="Seitz K."/>
            <person name="Gong X."/>
            <person name="Baker B.J."/>
            <person name="Banfield J.F."/>
        </authorList>
    </citation>
    <scope>NUCLEOTIDE SEQUENCE</scope>
    <source>
        <strain evidence="4">RIFCSPLOWO2_01_FULL_58_19</strain>
    </source>
</reference>
<dbReference type="SUPFAM" id="SSF50447">
    <property type="entry name" value="Translation proteins"/>
    <property type="match status" value="1"/>
</dbReference>
<dbReference type="GO" id="GO:0006412">
    <property type="term" value="P:translation"/>
    <property type="evidence" value="ECO:0007669"/>
    <property type="project" value="UniProtKB-KW"/>
</dbReference>
<organism evidence="3 5">
    <name type="scientific">Candidatus Iainarchaeum sp</name>
    <dbReference type="NCBI Taxonomy" id="3101447"/>
    <lineage>
        <taxon>Archaea</taxon>
        <taxon>Candidatus Iainarchaeota</taxon>
        <taxon>Candidatus Iainarchaeia</taxon>
        <taxon>Candidatus Iainarchaeales</taxon>
        <taxon>Candidatus Iainarchaeaceae</taxon>
        <taxon>Candidatus Iainarchaeum</taxon>
    </lineage>
</organism>
<proteinExistence type="predicted"/>
<dbReference type="EMBL" id="DUGH01000003">
    <property type="protein sequence ID" value="HIH15801.1"/>
    <property type="molecule type" value="Genomic_DNA"/>
</dbReference>
<feature type="region of interest" description="Disordered" evidence="1">
    <location>
        <begin position="1"/>
        <end position="27"/>
    </location>
</feature>
<accession>A0A7J4JDG2</accession>
<name>A0A7J4JDG2_9ARCH</name>
<dbReference type="GO" id="GO:0005525">
    <property type="term" value="F:GTP binding"/>
    <property type="evidence" value="ECO:0007669"/>
    <property type="project" value="UniProtKB-KW"/>
</dbReference>
<reference evidence="5" key="1">
    <citation type="journal article" date="2020" name="bioRxiv">
        <title>A rank-normalized archaeal taxonomy based on genome phylogeny resolves widespread incomplete and uneven classifications.</title>
        <authorList>
            <person name="Rinke C."/>
            <person name="Chuvochina M."/>
            <person name="Mussig A.J."/>
            <person name="Chaumeil P.-A."/>
            <person name="Waite D.W."/>
            <person name="Whitman W.B."/>
            <person name="Parks D.H."/>
            <person name="Hugenholtz P."/>
        </authorList>
    </citation>
    <scope>NUCLEOTIDE SEQUENCE [LARGE SCALE GENOMIC DNA]</scope>
</reference>
<dbReference type="Gene3D" id="2.40.30.10">
    <property type="entry name" value="Translation factors"/>
    <property type="match status" value="1"/>
</dbReference>
<evidence type="ECO:0000313" key="4">
    <source>
        <dbReference type="EMBL" id="MBS3063429.1"/>
    </source>
</evidence>
<evidence type="ECO:0000256" key="1">
    <source>
        <dbReference type="SAM" id="MobiDB-lite"/>
    </source>
</evidence>
<dbReference type="AlphaFoldDB" id="A0A7J4JDG2"/>
<dbReference type="Proteomes" id="UP000564964">
    <property type="component" value="Unassembled WGS sequence"/>
</dbReference>
<feature type="domain" description="Elongation factor Tu-type" evidence="2">
    <location>
        <begin position="46"/>
        <end position="108"/>
    </location>
</feature>
<evidence type="ECO:0000259" key="2">
    <source>
        <dbReference type="Pfam" id="PF14578"/>
    </source>
</evidence>
<dbReference type="InterPro" id="IPR009000">
    <property type="entry name" value="Transl_B-barrel_sf"/>
</dbReference>
<dbReference type="Pfam" id="PF14578">
    <property type="entry name" value="GTP_EFTU_D4"/>
    <property type="match status" value="1"/>
</dbReference>
<reference evidence="4" key="2">
    <citation type="submission" date="2021-03" db="EMBL/GenBank/DDBJ databases">
        <authorList>
            <person name="Jaffe A."/>
        </authorList>
    </citation>
    <scope>NUCLEOTIDE SEQUENCE</scope>
    <source>
        <strain evidence="4">RIFCSPLOWO2_01_FULL_58_19</strain>
    </source>
</reference>
<evidence type="ECO:0000313" key="5">
    <source>
        <dbReference type="Proteomes" id="UP000564964"/>
    </source>
</evidence>
<gene>
    <name evidence="3" type="ORF">HA252_00135</name>
    <name evidence="4" type="ORF">J4203_06165</name>
</gene>